<dbReference type="GO" id="GO:0015940">
    <property type="term" value="P:pantothenate biosynthetic process"/>
    <property type="evidence" value="ECO:0007669"/>
    <property type="project" value="UniProtKB-UniPathway"/>
</dbReference>
<dbReference type="Gene3D" id="1.10.1040.10">
    <property type="entry name" value="N-(1-d-carboxylethyl)-l-norvaline Dehydrogenase, domain 2"/>
    <property type="match status" value="1"/>
</dbReference>
<dbReference type="Pfam" id="PF08546">
    <property type="entry name" value="ApbA_C"/>
    <property type="match status" value="1"/>
</dbReference>
<dbReference type="EMBL" id="VFPA01000002">
    <property type="protein sequence ID" value="TQM11825.1"/>
    <property type="molecule type" value="Genomic_DNA"/>
</dbReference>
<comment type="pathway">
    <text evidence="4">Cofactor biosynthesis; (R)-pantothenate biosynthesis; (R)-pantoate from 3-methyl-2-oxobutanoate: step 2/2.</text>
</comment>
<dbReference type="EC" id="1.1.1.169" evidence="4"/>
<dbReference type="GO" id="GO:0005737">
    <property type="term" value="C:cytoplasm"/>
    <property type="evidence" value="ECO:0007669"/>
    <property type="project" value="TreeGrafter"/>
</dbReference>
<keyword evidence="3 4" id="KW-0560">Oxidoreductase</keyword>
<dbReference type="InterPro" id="IPR013328">
    <property type="entry name" value="6PGD_dom2"/>
</dbReference>
<name>A0A543DR59_9PSEU</name>
<dbReference type="GO" id="GO:0008677">
    <property type="term" value="F:2-dehydropantoate 2-reductase activity"/>
    <property type="evidence" value="ECO:0007669"/>
    <property type="project" value="UniProtKB-EC"/>
</dbReference>
<accession>A0A543DR59</accession>
<evidence type="ECO:0000259" key="6">
    <source>
        <dbReference type="Pfam" id="PF08546"/>
    </source>
</evidence>
<dbReference type="AlphaFoldDB" id="A0A543DR59"/>
<protein>
    <recommendedName>
        <fullName evidence="4">2-dehydropantoate 2-reductase</fullName>
        <ecNumber evidence="4">1.1.1.169</ecNumber>
    </recommendedName>
    <alternativeName>
        <fullName evidence="4">Ketopantoate reductase</fullName>
    </alternativeName>
</protein>
<dbReference type="SUPFAM" id="SSF51735">
    <property type="entry name" value="NAD(P)-binding Rossmann-fold domains"/>
    <property type="match status" value="1"/>
</dbReference>
<dbReference type="UniPathway" id="UPA00028">
    <property type="reaction ID" value="UER00004"/>
</dbReference>
<keyword evidence="8" id="KW-1185">Reference proteome</keyword>
<keyword evidence="2 4" id="KW-0521">NADP</keyword>
<comment type="function">
    <text evidence="4">Catalyzes the NADPH-dependent reduction of ketopantoate into pantoic acid.</text>
</comment>
<evidence type="ECO:0000256" key="4">
    <source>
        <dbReference type="RuleBase" id="RU362068"/>
    </source>
</evidence>
<sequence length="313" mass="32178">MSKVAIVGCGAMGSVYAGLMQRAGHEVHGVCLWPDHVEAVNARGLRVHGASGDQTVRLASMSTTTEGIGVCDLVVIATKAFDVAAAAESARPLVGPATVVQSIQNGLGSPERVAAVLGGERLAIGVVGGFGASVPAPGVAHHNGMEMIRFGAFAGLPRDALEASAQVWTSSGFAVQLFEDTDRMVWEKFVMNVAFSGTTCVTGLTIGQVLADPSAWAVAEACAREALAVADAAGIALDVGDPIAHVRALGGKIPDARPSMLLDFLLRRRGEVDAIVGQVTVLGERYGVATPVTRTVADLIRARESGYLPGAEA</sequence>
<dbReference type="InterPro" id="IPR008927">
    <property type="entry name" value="6-PGluconate_DH-like_C_sf"/>
</dbReference>
<dbReference type="NCBIfam" id="TIGR00745">
    <property type="entry name" value="apbA_panE"/>
    <property type="match status" value="1"/>
</dbReference>
<organism evidence="7 8">
    <name type="scientific">Pseudonocardia kunmingensis</name>
    <dbReference type="NCBI Taxonomy" id="630975"/>
    <lineage>
        <taxon>Bacteria</taxon>
        <taxon>Bacillati</taxon>
        <taxon>Actinomycetota</taxon>
        <taxon>Actinomycetes</taxon>
        <taxon>Pseudonocardiales</taxon>
        <taxon>Pseudonocardiaceae</taxon>
        <taxon>Pseudonocardia</taxon>
    </lineage>
</organism>
<evidence type="ECO:0000256" key="3">
    <source>
        <dbReference type="ARBA" id="ARBA00023002"/>
    </source>
</evidence>
<dbReference type="PANTHER" id="PTHR21708:SF26">
    <property type="entry name" value="2-DEHYDROPANTOATE 2-REDUCTASE"/>
    <property type="match status" value="1"/>
</dbReference>
<reference evidence="7 8" key="1">
    <citation type="submission" date="2019-06" db="EMBL/GenBank/DDBJ databases">
        <title>Sequencing the genomes of 1000 actinobacteria strains.</title>
        <authorList>
            <person name="Klenk H.-P."/>
        </authorList>
    </citation>
    <scope>NUCLEOTIDE SEQUENCE [LARGE SCALE GENOMIC DNA]</scope>
    <source>
        <strain evidence="7 8">DSM 45301</strain>
    </source>
</reference>
<evidence type="ECO:0000256" key="2">
    <source>
        <dbReference type="ARBA" id="ARBA00022857"/>
    </source>
</evidence>
<feature type="domain" description="Ketopantoate reductase C-terminal" evidence="6">
    <location>
        <begin position="182"/>
        <end position="304"/>
    </location>
</feature>
<dbReference type="InterPro" id="IPR013332">
    <property type="entry name" value="KPR_N"/>
</dbReference>
<keyword evidence="4" id="KW-0566">Pantothenate biosynthesis</keyword>
<evidence type="ECO:0000313" key="7">
    <source>
        <dbReference type="EMBL" id="TQM11825.1"/>
    </source>
</evidence>
<evidence type="ECO:0000259" key="5">
    <source>
        <dbReference type="Pfam" id="PF02558"/>
    </source>
</evidence>
<gene>
    <name evidence="7" type="ORF">FB558_4397</name>
</gene>
<dbReference type="OrthoDB" id="9793586at2"/>
<evidence type="ECO:0000313" key="8">
    <source>
        <dbReference type="Proteomes" id="UP000315677"/>
    </source>
</evidence>
<dbReference type="RefSeq" id="WP_142056239.1">
    <property type="nucleotide sequence ID" value="NZ_VFPA01000002.1"/>
</dbReference>
<dbReference type="Pfam" id="PF02558">
    <property type="entry name" value="ApbA"/>
    <property type="match status" value="1"/>
</dbReference>
<proteinExistence type="inferred from homology"/>
<dbReference type="PANTHER" id="PTHR21708">
    <property type="entry name" value="PROBABLE 2-DEHYDROPANTOATE 2-REDUCTASE"/>
    <property type="match status" value="1"/>
</dbReference>
<dbReference type="Proteomes" id="UP000315677">
    <property type="component" value="Unassembled WGS sequence"/>
</dbReference>
<comment type="caution">
    <text evidence="7">The sequence shown here is derived from an EMBL/GenBank/DDBJ whole genome shotgun (WGS) entry which is preliminary data.</text>
</comment>
<dbReference type="Gene3D" id="3.40.50.720">
    <property type="entry name" value="NAD(P)-binding Rossmann-like Domain"/>
    <property type="match status" value="1"/>
</dbReference>
<dbReference type="FunFam" id="1.10.1040.10:FF:000017">
    <property type="entry name" value="2-dehydropantoate 2-reductase"/>
    <property type="match status" value="1"/>
</dbReference>
<dbReference type="InterPro" id="IPR013752">
    <property type="entry name" value="KPA_reductase"/>
</dbReference>
<feature type="domain" description="Ketopantoate reductase N-terminal" evidence="5">
    <location>
        <begin position="4"/>
        <end position="154"/>
    </location>
</feature>
<evidence type="ECO:0000256" key="1">
    <source>
        <dbReference type="ARBA" id="ARBA00007870"/>
    </source>
</evidence>
<dbReference type="InterPro" id="IPR003710">
    <property type="entry name" value="ApbA"/>
</dbReference>
<dbReference type="InterPro" id="IPR051402">
    <property type="entry name" value="KPR-Related"/>
</dbReference>
<dbReference type="SUPFAM" id="SSF48179">
    <property type="entry name" value="6-phosphogluconate dehydrogenase C-terminal domain-like"/>
    <property type="match status" value="1"/>
</dbReference>
<dbReference type="InterPro" id="IPR036291">
    <property type="entry name" value="NAD(P)-bd_dom_sf"/>
</dbReference>
<comment type="catalytic activity">
    <reaction evidence="4">
        <text>(R)-pantoate + NADP(+) = 2-dehydropantoate + NADPH + H(+)</text>
        <dbReference type="Rhea" id="RHEA:16233"/>
        <dbReference type="ChEBI" id="CHEBI:11561"/>
        <dbReference type="ChEBI" id="CHEBI:15378"/>
        <dbReference type="ChEBI" id="CHEBI:15980"/>
        <dbReference type="ChEBI" id="CHEBI:57783"/>
        <dbReference type="ChEBI" id="CHEBI:58349"/>
        <dbReference type="EC" id="1.1.1.169"/>
    </reaction>
</comment>
<comment type="similarity">
    <text evidence="1 4">Belongs to the ketopantoate reductase family.</text>
</comment>